<evidence type="ECO:0000259" key="1">
    <source>
        <dbReference type="Pfam" id="PF04965"/>
    </source>
</evidence>
<dbReference type="Gene3D" id="3.10.450.40">
    <property type="match status" value="1"/>
</dbReference>
<dbReference type="SUPFAM" id="SSF160719">
    <property type="entry name" value="gpW/gp25-like"/>
    <property type="match status" value="1"/>
</dbReference>
<keyword evidence="3" id="KW-1185">Reference proteome</keyword>
<evidence type="ECO:0000313" key="3">
    <source>
        <dbReference type="Proteomes" id="UP000201263"/>
    </source>
</evidence>
<dbReference type="Pfam" id="PF04965">
    <property type="entry name" value="GPW_gp25"/>
    <property type="match status" value="1"/>
</dbReference>
<sequence length="130" mass="14535">MAVNLRLLYSDIDPNLTKDWNKDVTASKGAAAVKNSLIGIVTTQKGTRPFDSNFGCEIGEQIFENMNPLTAESVRTSITSAIRTYEPRVYNLNVEVIPQYDENAITVTIYYSIIDEPEEVEKIKLQLSSS</sequence>
<proteinExistence type="predicted"/>
<feature type="domain" description="IraD/Gp25-like" evidence="1">
    <location>
        <begin position="29"/>
        <end position="117"/>
    </location>
</feature>
<gene>
    <name evidence="2" type="ORF">CPTMiller_00111</name>
</gene>
<evidence type="ECO:0000313" key="2">
    <source>
        <dbReference type="EMBL" id="AIK68047.1"/>
    </source>
</evidence>
<dbReference type="InterPro" id="IPR007048">
    <property type="entry name" value="IraD/Gp25-like"/>
</dbReference>
<protein>
    <submittedName>
        <fullName evidence="2">Base plate wedge subunit</fullName>
    </submittedName>
</protein>
<organism evidence="2 3">
    <name type="scientific">Citrobacter phage Miller</name>
    <dbReference type="NCBI Taxonomy" id="1527524"/>
    <lineage>
        <taxon>Viruses</taxon>
        <taxon>Duplodnaviria</taxon>
        <taxon>Heunggongvirae</taxon>
        <taxon>Uroviricota</taxon>
        <taxon>Caudoviricetes</taxon>
        <taxon>Pantevenvirales</taxon>
        <taxon>Straboviridae</taxon>
        <taxon>Pseudotevenvirus</taxon>
        <taxon>Pseudotevenvirus miller</taxon>
    </lineage>
</organism>
<reference evidence="2 3" key="1">
    <citation type="submission" date="2014-07" db="EMBL/GenBank/DDBJ databases">
        <title>Complete Genome of Citrobacter freundii Myophage Miller.</title>
        <authorList>
            <person name="Hwang K."/>
            <person name="Luna A.J."/>
            <person name="Hernandez A.C."/>
            <person name="Everett G.F.K."/>
        </authorList>
    </citation>
    <scope>NUCLEOTIDE SEQUENCE [LARGE SCALE GENOMIC DNA]</scope>
</reference>
<dbReference type="GeneID" id="22113583"/>
<dbReference type="Proteomes" id="UP000201263">
    <property type="component" value="Segment"/>
</dbReference>
<dbReference type="EMBL" id="KM236237">
    <property type="protein sequence ID" value="AIK68047.1"/>
    <property type="molecule type" value="Genomic_DNA"/>
</dbReference>
<dbReference type="KEGG" id="vg:22113583"/>
<dbReference type="RefSeq" id="YP_009097713.1">
    <property type="nucleotide sequence ID" value="NC_025414.1"/>
</dbReference>
<name>A0A076YJT1_9CAUD</name>
<accession>A0A076YJT1</accession>